<dbReference type="SUPFAM" id="SSF52540">
    <property type="entry name" value="P-loop containing nucleoside triphosphate hydrolases"/>
    <property type="match status" value="1"/>
</dbReference>
<name>A0ABP0FP77_CLALP</name>
<evidence type="ECO:0000256" key="1">
    <source>
        <dbReference type="ARBA" id="ARBA00006270"/>
    </source>
</evidence>
<evidence type="ECO:0000313" key="5">
    <source>
        <dbReference type="Proteomes" id="UP001642483"/>
    </source>
</evidence>
<dbReference type="Gene3D" id="3.40.50.300">
    <property type="entry name" value="P-loop containing nucleotide triphosphate hydrolases"/>
    <property type="match status" value="1"/>
</dbReference>
<protein>
    <recommendedName>
        <fullName evidence="6">Rab-like protein 5</fullName>
    </recommendedName>
</protein>
<comment type="caution">
    <text evidence="4">The sequence shown here is derived from an EMBL/GenBank/DDBJ whole genome shotgun (WGS) entry which is preliminary data.</text>
</comment>
<evidence type="ECO:0000256" key="3">
    <source>
        <dbReference type="ARBA" id="ARBA00023134"/>
    </source>
</evidence>
<dbReference type="Proteomes" id="UP001642483">
    <property type="component" value="Unassembled WGS sequence"/>
</dbReference>
<keyword evidence="5" id="KW-1185">Reference proteome</keyword>
<evidence type="ECO:0000313" key="4">
    <source>
        <dbReference type="EMBL" id="CAK8681449.1"/>
    </source>
</evidence>
<sequence length="181" mass="20165">MFKAKVVVVGSPESGKSVLSNFLGDQTDISQSRYHPTVGVRVLEFETPVDNGRTFTNMDIELWDCSGNENYEGCWPAMAYKADGVVIACDAYKSSDLQAVENLYSYFVANRGLKPTQCLIYASCKNKEAKTLKSPVASVPIMIGSTDKNSEDLRDAFKKFLQRIYGKLADSRDKEELQMMS</sequence>
<proteinExistence type="inferred from homology"/>
<comment type="similarity">
    <text evidence="1">Belongs to the small GTPase superfamily. Rab family.</text>
</comment>
<dbReference type="EMBL" id="CAWYQH010000079">
    <property type="protein sequence ID" value="CAK8681449.1"/>
    <property type="molecule type" value="Genomic_DNA"/>
</dbReference>
<reference evidence="4 5" key="1">
    <citation type="submission" date="2024-02" db="EMBL/GenBank/DDBJ databases">
        <authorList>
            <person name="Daric V."/>
            <person name="Darras S."/>
        </authorList>
    </citation>
    <scope>NUCLEOTIDE SEQUENCE [LARGE SCALE GENOMIC DNA]</scope>
</reference>
<organism evidence="4 5">
    <name type="scientific">Clavelina lepadiformis</name>
    <name type="common">Light-bulb sea squirt</name>
    <name type="synonym">Ascidia lepadiformis</name>
    <dbReference type="NCBI Taxonomy" id="159417"/>
    <lineage>
        <taxon>Eukaryota</taxon>
        <taxon>Metazoa</taxon>
        <taxon>Chordata</taxon>
        <taxon>Tunicata</taxon>
        <taxon>Ascidiacea</taxon>
        <taxon>Aplousobranchia</taxon>
        <taxon>Clavelinidae</taxon>
        <taxon>Clavelina</taxon>
    </lineage>
</organism>
<dbReference type="InterPro" id="IPR027417">
    <property type="entry name" value="P-loop_NTPase"/>
</dbReference>
<keyword evidence="3" id="KW-0342">GTP-binding</keyword>
<gene>
    <name evidence="4" type="ORF">CVLEPA_LOCUS11650</name>
</gene>
<dbReference type="Pfam" id="PF08477">
    <property type="entry name" value="Roc"/>
    <property type="match status" value="1"/>
</dbReference>
<dbReference type="PANTHER" id="PTHR24073">
    <property type="entry name" value="DRAB5-RELATED"/>
    <property type="match status" value="1"/>
</dbReference>
<accession>A0ABP0FP77</accession>
<evidence type="ECO:0008006" key="6">
    <source>
        <dbReference type="Google" id="ProtNLM"/>
    </source>
</evidence>
<evidence type="ECO:0000256" key="2">
    <source>
        <dbReference type="ARBA" id="ARBA00022741"/>
    </source>
</evidence>
<keyword evidence="2" id="KW-0547">Nucleotide-binding</keyword>